<dbReference type="AlphaFoldDB" id="A0A1M5VZ82"/>
<sequence>MTSTTLPLFYIQPRPLQAALHDKLSLAEQAGYGFAGATNAVPLVAGEIAVACRHYPIVFTEGALPSPVAVLGLRGQENLFVDADGQWRAGHYVPAYIRRYPFIFMENTDRGEYTLCIDEAAASVVEGRDHPLFNDDGSPSALSRSALDFCRDYQNQHAHTMEFMRALAEADVLVENRADITLPDGQRLSLSGFKIIDEAKFNKLPEDEFLRWRANGWLPLVYFHFVSIGTWSTLLDRIQPSAAGTEPGKAADSQ</sequence>
<dbReference type="InterPro" id="IPR010836">
    <property type="entry name" value="SapC"/>
</dbReference>
<protein>
    <submittedName>
        <fullName evidence="1">SapC protein</fullName>
    </submittedName>
</protein>
<accession>A0A1M5VZ82</accession>
<evidence type="ECO:0000313" key="2">
    <source>
        <dbReference type="Proteomes" id="UP000184226"/>
    </source>
</evidence>
<dbReference type="STRING" id="658167.SAMN04488135_10521"/>
<gene>
    <name evidence="1" type="ORF">SAMN04488135_10521</name>
</gene>
<organism evidence="1 2">
    <name type="scientific">Pollutimonas bauzanensis</name>
    <dbReference type="NCBI Taxonomy" id="658167"/>
    <lineage>
        <taxon>Bacteria</taxon>
        <taxon>Pseudomonadati</taxon>
        <taxon>Pseudomonadota</taxon>
        <taxon>Betaproteobacteria</taxon>
        <taxon>Burkholderiales</taxon>
        <taxon>Alcaligenaceae</taxon>
        <taxon>Pollutimonas</taxon>
    </lineage>
</organism>
<name>A0A1M5VZ82_9BURK</name>
<dbReference type="RefSeq" id="WP_073103145.1">
    <property type="nucleotide sequence ID" value="NZ_FQXE01000005.1"/>
</dbReference>
<proteinExistence type="predicted"/>
<dbReference type="OrthoDB" id="9806524at2"/>
<dbReference type="EMBL" id="FQXE01000005">
    <property type="protein sequence ID" value="SHH80582.1"/>
    <property type="molecule type" value="Genomic_DNA"/>
</dbReference>
<keyword evidence="2" id="KW-1185">Reference proteome</keyword>
<dbReference type="Proteomes" id="UP000184226">
    <property type="component" value="Unassembled WGS sequence"/>
</dbReference>
<reference evidence="1 2" key="1">
    <citation type="submission" date="2016-11" db="EMBL/GenBank/DDBJ databases">
        <authorList>
            <person name="Jaros S."/>
            <person name="Januszkiewicz K."/>
            <person name="Wedrychowicz H."/>
        </authorList>
    </citation>
    <scope>NUCLEOTIDE SEQUENCE [LARGE SCALE GENOMIC DNA]</scope>
    <source>
        <strain evidence="1 2">CGMCC 1.10190</strain>
    </source>
</reference>
<evidence type="ECO:0000313" key="1">
    <source>
        <dbReference type="EMBL" id="SHH80582.1"/>
    </source>
</evidence>
<dbReference type="Pfam" id="PF07277">
    <property type="entry name" value="SapC"/>
    <property type="match status" value="1"/>
</dbReference>